<sequence length="278" mass="30836">MWANVNAQSVHQQNAVSLMQVDMLQLGVLQTQMDNLSVQATLLIGFALSMWGGATLKPLLEDDSQICIWKTWYHLAFAAVFFVTIALCISCGGIIVSLVLYIKQAAQESALLVSTGAAVANTRRHLSSLNRLFVVSYASFALSAVLLIVLYVGMPARLPTPYPVLERAHMNDHTWGSELESLVTRFDGVHTITCLDPRSPASHYNRFAYGAAIAATNTLIIVCMSAWGYRLYAVIRRSYMHDELLHWFVGQQAEQKRRAERLSRAVQLQRGVTCDSTG</sequence>
<organism evidence="2 3">
    <name type="scientific">Emiliania huxleyi (strain CCMP1516)</name>
    <dbReference type="NCBI Taxonomy" id="280463"/>
    <lineage>
        <taxon>Eukaryota</taxon>
        <taxon>Haptista</taxon>
        <taxon>Haptophyta</taxon>
        <taxon>Prymnesiophyceae</taxon>
        <taxon>Isochrysidales</taxon>
        <taxon>Noelaerhabdaceae</taxon>
        <taxon>Emiliania</taxon>
    </lineage>
</organism>
<feature type="transmembrane region" description="Helical" evidence="1">
    <location>
        <begin position="132"/>
        <end position="154"/>
    </location>
</feature>
<evidence type="ECO:0000313" key="2">
    <source>
        <dbReference type="EnsemblProtists" id="EOD21227"/>
    </source>
</evidence>
<feature type="transmembrane region" description="Helical" evidence="1">
    <location>
        <begin position="72"/>
        <end position="102"/>
    </location>
</feature>
<feature type="transmembrane region" description="Helical" evidence="1">
    <location>
        <begin position="207"/>
        <end position="229"/>
    </location>
</feature>
<accession>A0A0D3JCJ2</accession>
<feature type="transmembrane region" description="Helical" evidence="1">
    <location>
        <begin position="40"/>
        <end position="60"/>
    </location>
</feature>
<keyword evidence="1" id="KW-0812">Transmembrane</keyword>
<dbReference type="HOGENOM" id="CLU_1002655_0_0_1"/>
<keyword evidence="1" id="KW-0472">Membrane</keyword>
<reference evidence="2" key="2">
    <citation type="submission" date="2024-10" db="UniProtKB">
        <authorList>
            <consortium name="EnsemblProtists"/>
        </authorList>
    </citation>
    <scope>IDENTIFICATION</scope>
</reference>
<evidence type="ECO:0000256" key="1">
    <source>
        <dbReference type="SAM" id="Phobius"/>
    </source>
</evidence>
<dbReference type="RefSeq" id="XP_005773656.1">
    <property type="nucleotide sequence ID" value="XM_005773599.1"/>
</dbReference>
<evidence type="ECO:0000313" key="3">
    <source>
        <dbReference type="Proteomes" id="UP000013827"/>
    </source>
</evidence>
<protein>
    <recommendedName>
        <fullName evidence="4">Transmembrane protein</fullName>
    </recommendedName>
</protein>
<dbReference type="GeneID" id="17266771"/>
<dbReference type="Proteomes" id="UP000013827">
    <property type="component" value="Unassembled WGS sequence"/>
</dbReference>
<proteinExistence type="predicted"/>
<reference evidence="3" key="1">
    <citation type="journal article" date="2013" name="Nature">
        <title>Pan genome of the phytoplankton Emiliania underpins its global distribution.</title>
        <authorList>
            <person name="Read B.A."/>
            <person name="Kegel J."/>
            <person name="Klute M.J."/>
            <person name="Kuo A."/>
            <person name="Lefebvre S.C."/>
            <person name="Maumus F."/>
            <person name="Mayer C."/>
            <person name="Miller J."/>
            <person name="Monier A."/>
            <person name="Salamov A."/>
            <person name="Young J."/>
            <person name="Aguilar M."/>
            <person name="Claverie J.M."/>
            <person name="Frickenhaus S."/>
            <person name="Gonzalez K."/>
            <person name="Herman E.K."/>
            <person name="Lin Y.C."/>
            <person name="Napier J."/>
            <person name="Ogata H."/>
            <person name="Sarno A.F."/>
            <person name="Shmutz J."/>
            <person name="Schroeder D."/>
            <person name="de Vargas C."/>
            <person name="Verret F."/>
            <person name="von Dassow P."/>
            <person name="Valentin K."/>
            <person name="Van de Peer Y."/>
            <person name="Wheeler G."/>
            <person name="Dacks J.B."/>
            <person name="Delwiche C.F."/>
            <person name="Dyhrman S.T."/>
            <person name="Glockner G."/>
            <person name="John U."/>
            <person name="Richards T."/>
            <person name="Worden A.Z."/>
            <person name="Zhang X."/>
            <person name="Grigoriev I.V."/>
            <person name="Allen A.E."/>
            <person name="Bidle K."/>
            <person name="Borodovsky M."/>
            <person name="Bowler C."/>
            <person name="Brownlee C."/>
            <person name="Cock J.M."/>
            <person name="Elias M."/>
            <person name="Gladyshev V.N."/>
            <person name="Groth M."/>
            <person name="Guda C."/>
            <person name="Hadaegh A."/>
            <person name="Iglesias-Rodriguez M.D."/>
            <person name="Jenkins J."/>
            <person name="Jones B.M."/>
            <person name="Lawson T."/>
            <person name="Leese F."/>
            <person name="Lindquist E."/>
            <person name="Lobanov A."/>
            <person name="Lomsadze A."/>
            <person name="Malik S.B."/>
            <person name="Marsh M.E."/>
            <person name="Mackinder L."/>
            <person name="Mock T."/>
            <person name="Mueller-Roeber B."/>
            <person name="Pagarete A."/>
            <person name="Parker M."/>
            <person name="Probert I."/>
            <person name="Quesneville H."/>
            <person name="Raines C."/>
            <person name="Rensing S.A."/>
            <person name="Riano-Pachon D.M."/>
            <person name="Richier S."/>
            <person name="Rokitta S."/>
            <person name="Shiraiwa Y."/>
            <person name="Soanes D.M."/>
            <person name="van der Giezen M."/>
            <person name="Wahlund T.M."/>
            <person name="Williams B."/>
            <person name="Wilson W."/>
            <person name="Wolfe G."/>
            <person name="Wurch L.L."/>
        </authorList>
    </citation>
    <scope>NUCLEOTIDE SEQUENCE</scope>
</reference>
<dbReference type="AlphaFoldDB" id="A0A0D3JCJ2"/>
<dbReference type="EnsemblProtists" id="EOD21227">
    <property type="protein sequence ID" value="EOD21227"/>
    <property type="gene ID" value="EMIHUDRAFT_458431"/>
</dbReference>
<dbReference type="KEGG" id="ehx:EMIHUDRAFT_458431"/>
<name>A0A0D3JCJ2_EMIH1</name>
<evidence type="ECO:0008006" key="4">
    <source>
        <dbReference type="Google" id="ProtNLM"/>
    </source>
</evidence>
<dbReference type="PaxDb" id="2903-EOD21227"/>
<keyword evidence="1" id="KW-1133">Transmembrane helix</keyword>
<keyword evidence="3" id="KW-1185">Reference proteome</keyword>